<name>A0A1J4JF14_9EUKA</name>
<reference evidence="2" key="1">
    <citation type="submission" date="2016-10" db="EMBL/GenBank/DDBJ databases">
        <authorList>
            <person name="Benchimol M."/>
            <person name="Almeida L.G."/>
            <person name="Vasconcelos A.T."/>
            <person name="Perreira-Neves A."/>
            <person name="Rosa I.A."/>
            <person name="Tasca T."/>
            <person name="Bogo M.R."/>
            <person name="de Souza W."/>
        </authorList>
    </citation>
    <scope>NUCLEOTIDE SEQUENCE [LARGE SCALE GENOMIC DNA]</scope>
    <source>
        <strain evidence="2">K</strain>
    </source>
</reference>
<feature type="region of interest" description="Disordered" evidence="1">
    <location>
        <begin position="211"/>
        <end position="244"/>
    </location>
</feature>
<evidence type="ECO:0008006" key="4">
    <source>
        <dbReference type="Google" id="ProtNLM"/>
    </source>
</evidence>
<gene>
    <name evidence="2" type="ORF">TRFO_36055</name>
</gene>
<dbReference type="EMBL" id="MLAK01001100">
    <property type="protein sequence ID" value="OHS97688.1"/>
    <property type="molecule type" value="Genomic_DNA"/>
</dbReference>
<feature type="region of interest" description="Disordered" evidence="1">
    <location>
        <begin position="57"/>
        <end position="88"/>
    </location>
</feature>
<proteinExistence type="predicted"/>
<evidence type="ECO:0000313" key="3">
    <source>
        <dbReference type="Proteomes" id="UP000179807"/>
    </source>
</evidence>
<dbReference type="RefSeq" id="XP_068350825.1">
    <property type="nucleotide sequence ID" value="XM_068510604.1"/>
</dbReference>
<sequence>MSVTSRPRLNLPRPQRSKSVTQRAQTVSRDFFSKYPHVKTNMKFVLAGTSTFGKDAPRFTIPSSRRDDTPNFPSPGPGEYEITDPNNYRKIPPAFSKSRSASVKANPTANIDFINHRVFPETKPAYIGVRNNREFYDIIDSPGPNYYSMPSDTKLQHRILEKPKQRKVEKENLGPGSYDVNIDTLLKREPAYNFSGPKNRHDWMIQNDGQPGPGQYNPSDTVRTEPHWTIGRKSRPKRNAAPPPQKDLIAVDQCIIHLETLPNPSAARLYIMTHPELRNVVHELLEIVFESKPENPIELIENYFQEIRDSQQIDIGEGEDAEQESKD</sequence>
<evidence type="ECO:0000313" key="2">
    <source>
        <dbReference type="EMBL" id="OHS97688.1"/>
    </source>
</evidence>
<feature type="region of interest" description="Disordered" evidence="1">
    <location>
        <begin position="1"/>
        <end position="25"/>
    </location>
</feature>
<dbReference type="PANTHER" id="PTHR21580">
    <property type="entry name" value="SHIPPO-1-RELATED"/>
    <property type="match status" value="1"/>
</dbReference>
<organism evidence="2 3">
    <name type="scientific">Tritrichomonas foetus</name>
    <dbReference type="NCBI Taxonomy" id="1144522"/>
    <lineage>
        <taxon>Eukaryota</taxon>
        <taxon>Metamonada</taxon>
        <taxon>Parabasalia</taxon>
        <taxon>Tritrichomonadida</taxon>
        <taxon>Tritrichomonadidae</taxon>
        <taxon>Tritrichomonas</taxon>
    </lineage>
</organism>
<dbReference type="OrthoDB" id="10588649at2759"/>
<keyword evidence="3" id="KW-1185">Reference proteome</keyword>
<protein>
    <recommendedName>
        <fullName evidence="4">RIIa domain-containing protein</fullName>
    </recommendedName>
</protein>
<dbReference type="AlphaFoldDB" id="A0A1J4JF14"/>
<dbReference type="Proteomes" id="UP000179807">
    <property type="component" value="Unassembled WGS sequence"/>
</dbReference>
<dbReference type="VEuPathDB" id="TrichDB:TRFO_36055"/>
<dbReference type="InterPro" id="IPR010736">
    <property type="entry name" value="SHIPPO-rpt"/>
</dbReference>
<dbReference type="InterPro" id="IPR051291">
    <property type="entry name" value="CIMAP"/>
</dbReference>
<dbReference type="Pfam" id="PF07004">
    <property type="entry name" value="SHIPPO-rpt"/>
    <property type="match status" value="3"/>
</dbReference>
<dbReference type="GeneID" id="94845308"/>
<evidence type="ECO:0000256" key="1">
    <source>
        <dbReference type="SAM" id="MobiDB-lite"/>
    </source>
</evidence>
<comment type="caution">
    <text evidence="2">The sequence shown here is derived from an EMBL/GenBank/DDBJ whole genome shotgun (WGS) entry which is preliminary data.</text>
</comment>
<accession>A0A1J4JF14</accession>
<dbReference type="SUPFAM" id="SSF47391">
    <property type="entry name" value="Dimerization-anchoring domain of cAMP-dependent PK regulatory subunit"/>
    <property type="match status" value="1"/>
</dbReference>
<dbReference type="PANTHER" id="PTHR21580:SF28">
    <property type="entry name" value="BOREALIN N-TERMINAL DOMAIN-CONTAINING PROTEIN-RELATED"/>
    <property type="match status" value="1"/>
</dbReference>